<dbReference type="InterPro" id="IPR034193">
    <property type="entry name" value="PCSK9_ProteinaseK-like"/>
</dbReference>
<dbReference type="InterPro" id="IPR023827">
    <property type="entry name" value="Peptidase_S8_Asp-AS"/>
</dbReference>
<feature type="chain" id="PRO_5003442596" description="Peptidase S8/S53 domain-containing protein" evidence="7">
    <location>
        <begin position="17"/>
        <end position="403"/>
    </location>
</feature>
<keyword evidence="2 5" id="KW-0645">Protease</keyword>
<dbReference type="PANTHER" id="PTHR43806">
    <property type="entry name" value="PEPTIDASE S8"/>
    <property type="match status" value="1"/>
</dbReference>
<evidence type="ECO:0000256" key="7">
    <source>
        <dbReference type="SAM" id="SignalP"/>
    </source>
</evidence>
<gene>
    <name evidence="10" type="ORF">SPAPADRAFT_156901</name>
</gene>
<evidence type="ECO:0000259" key="8">
    <source>
        <dbReference type="Pfam" id="PF00082"/>
    </source>
</evidence>
<evidence type="ECO:0000313" key="11">
    <source>
        <dbReference type="Proteomes" id="UP000000709"/>
    </source>
</evidence>
<feature type="signal peptide" evidence="7">
    <location>
        <begin position="1"/>
        <end position="16"/>
    </location>
</feature>
<dbReference type="EMBL" id="GL996504">
    <property type="protein sequence ID" value="EGW31142.1"/>
    <property type="molecule type" value="Genomic_DNA"/>
</dbReference>
<dbReference type="PRINTS" id="PR00723">
    <property type="entry name" value="SUBTILISIN"/>
</dbReference>
<keyword evidence="11" id="KW-1185">Reference proteome</keyword>
<sequence length="403" mass="43715">MLPIYILILLFTYVQAENYVVALKHTEDLESFKSYDLHQYPPQLQVMKHISNSYSIGNLSAFSGNFSEEMIARLKRCPMVAEISPDIEVSMFDIDQQPEAPRHLARISRKHRMRPGKTYPYVFDNNYLGTKVNAYVIDSGVDIGHPEFQGRAQMGVDLTKEGAGDQNGHGTHVAGLIGSYTYGVAKNVDIIEIKALNVRGAGSLSTIVEALEFAVNHRRTSGRPGVANLSLGAYKNTVLNNMIEEAVKTGLVIVVAAGNSNTDACLTSPASSKHAITVGAIDDYNDSIAHFSNWGECVDVFASGHSVQSANAHNHDKSQVLSGTSMAAPIVSGLVANLLSEGFGPLEVKKKLIRLSTKNRIPKSSLFLRKKTPNRIAYNGISEKVLDLMGSDGSSDGSSDDDE</sequence>
<feature type="active site" description="Charge relay system" evidence="5">
    <location>
        <position position="325"/>
    </location>
</feature>
<dbReference type="InterPro" id="IPR015500">
    <property type="entry name" value="Peptidase_S8_subtilisin-rel"/>
</dbReference>
<keyword evidence="3 5" id="KW-0378">Hydrolase</keyword>
<accession>G3ASS8</accession>
<dbReference type="GeneID" id="18871062"/>
<evidence type="ECO:0000256" key="3">
    <source>
        <dbReference type="ARBA" id="ARBA00022801"/>
    </source>
</evidence>
<dbReference type="SUPFAM" id="SSF52743">
    <property type="entry name" value="Subtilisin-like"/>
    <property type="match status" value="1"/>
</dbReference>
<keyword evidence="7" id="KW-0732">Signal</keyword>
<dbReference type="AlphaFoldDB" id="G3ASS8"/>
<evidence type="ECO:0000256" key="5">
    <source>
        <dbReference type="PROSITE-ProRule" id="PRU01240"/>
    </source>
</evidence>
<feature type="domain" description="Inhibitor I9" evidence="9">
    <location>
        <begin position="19"/>
        <end position="90"/>
    </location>
</feature>
<dbReference type="FunCoup" id="G3ASS8">
    <property type="interactions" value="20"/>
</dbReference>
<dbReference type="InterPro" id="IPR022398">
    <property type="entry name" value="Peptidase_S8_His-AS"/>
</dbReference>
<dbReference type="eggNOG" id="KOG1153">
    <property type="taxonomic scope" value="Eukaryota"/>
</dbReference>
<dbReference type="OMA" id="YWASPAS"/>
<protein>
    <recommendedName>
        <fullName evidence="12">Peptidase S8/S53 domain-containing protein</fullName>
    </recommendedName>
</protein>
<dbReference type="PROSITE" id="PS00137">
    <property type="entry name" value="SUBTILASE_HIS"/>
    <property type="match status" value="1"/>
</dbReference>
<keyword evidence="4 5" id="KW-0720">Serine protease</keyword>
<dbReference type="CDD" id="cd04077">
    <property type="entry name" value="Peptidases_S8_PCSK9_ProteinaseK_like"/>
    <property type="match status" value="1"/>
</dbReference>
<evidence type="ECO:0000256" key="1">
    <source>
        <dbReference type="ARBA" id="ARBA00011073"/>
    </source>
</evidence>
<feature type="domain" description="Peptidase S8/S53" evidence="8">
    <location>
        <begin position="136"/>
        <end position="357"/>
    </location>
</feature>
<dbReference type="PROSITE" id="PS51892">
    <property type="entry name" value="SUBTILASE"/>
    <property type="match status" value="1"/>
</dbReference>
<dbReference type="Pfam" id="PF05922">
    <property type="entry name" value="Inhibitor_I9"/>
    <property type="match status" value="1"/>
</dbReference>
<feature type="active site" description="Charge relay system" evidence="5">
    <location>
        <position position="169"/>
    </location>
</feature>
<dbReference type="InterPro" id="IPR036852">
    <property type="entry name" value="Peptidase_S8/S53_dom_sf"/>
</dbReference>
<evidence type="ECO:0000256" key="2">
    <source>
        <dbReference type="ARBA" id="ARBA00022670"/>
    </source>
</evidence>
<dbReference type="PROSITE" id="PS00138">
    <property type="entry name" value="SUBTILASE_SER"/>
    <property type="match status" value="1"/>
</dbReference>
<feature type="active site" description="Charge relay system" evidence="5">
    <location>
        <position position="138"/>
    </location>
</feature>
<dbReference type="InterPro" id="IPR050131">
    <property type="entry name" value="Peptidase_S8_subtilisin-like"/>
</dbReference>
<dbReference type="PANTHER" id="PTHR43806:SF13">
    <property type="entry name" value="SUBTILASE-TYPE PROTEINASE RRT12"/>
    <property type="match status" value="1"/>
</dbReference>
<evidence type="ECO:0000313" key="10">
    <source>
        <dbReference type="EMBL" id="EGW31142.1"/>
    </source>
</evidence>
<dbReference type="RefSeq" id="XP_007377175.1">
    <property type="nucleotide sequence ID" value="XM_007377113.1"/>
</dbReference>
<dbReference type="GO" id="GO:0004252">
    <property type="term" value="F:serine-type endopeptidase activity"/>
    <property type="evidence" value="ECO:0007669"/>
    <property type="project" value="UniProtKB-UniRule"/>
</dbReference>
<comment type="similarity">
    <text evidence="1 5 6">Belongs to the peptidase S8 family.</text>
</comment>
<dbReference type="HOGENOM" id="CLU_011263_1_0_1"/>
<dbReference type="OrthoDB" id="206201at2759"/>
<evidence type="ECO:0000256" key="4">
    <source>
        <dbReference type="ARBA" id="ARBA00022825"/>
    </source>
</evidence>
<evidence type="ECO:0008006" key="12">
    <source>
        <dbReference type="Google" id="ProtNLM"/>
    </source>
</evidence>
<name>G3ASS8_SPAPN</name>
<dbReference type="Gene3D" id="3.40.50.200">
    <property type="entry name" value="Peptidase S8/S53 domain"/>
    <property type="match status" value="1"/>
</dbReference>
<dbReference type="GO" id="GO:0006508">
    <property type="term" value="P:proteolysis"/>
    <property type="evidence" value="ECO:0007669"/>
    <property type="project" value="UniProtKB-KW"/>
</dbReference>
<dbReference type="PROSITE" id="PS00136">
    <property type="entry name" value="SUBTILASE_ASP"/>
    <property type="match status" value="1"/>
</dbReference>
<dbReference type="InterPro" id="IPR010259">
    <property type="entry name" value="S8pro/Inhibitor_I9"/>
</dbReference>
<dbReference type="InterPro" id="IPR023828">
    <property type="entry name" value="Peptidase_S8_Ser-AS"/>
</dbReference>
<dbReference type="SUPFAM" id="SSF54897">
    <property type="entry name" value="Protease propeptides/inhibitors"/>
    <property type="match status" value="1"/>
</dbReference>
<reference evidence="10 11" key="1">
    <citation type="journal article" date="2011" name="Proc. Natl. Acad. Sci. U.S.A.">
        <title>Comparative genomics of xylose-fermenting fungi for enhanced biofuel production.</title>
        <authorList>
            <person name="Wohlbach D.J."/>
            <person name="Kuo A."/>
            <person name="Sato T.K."/>
            <person name="Potts K.M."/>
            <person name="Salamov A.A."/>
            <person name="LaButti K.M."/>
            <person name="Sun H."/>
            <person name="Clum A."/>
            <person name="Pangilinan J.L."/>
            <person name="Lindquist E.A."/>
            <person name="Lucas S."/>
            <person name="Lapidus A."/>
            <person name="Jin M."/>
            <person name="Gunawan C."/>
            <person name="Balan V."/>
            <person name="Dale B.E."/>
            <person name="Jeffries T.W."/>
            <person name="Zinkel R."/>
            <person name="Barry K.W."/>
            <person name="Grigoriev I.V."/>
            <person name="Gasch A.P."/>
        </authorList>
    </citation>
    <scope>NUCLEOTIDE SEQUENCE [LARGE SCALE GENOMIC DNA]</scope>
    <source>
        <strain evidence="11">NRRL Y-27907 / 11-Y1</strain>
    </source>
</reference>
<evidence type="ECO:0000256" key="6">
    <source>
        <dbReference type="RuleBase" id="RU003355"/>
    </source>
</evidence>
<dbReference type="Pfam" id="PF00082">
    <property type="entry name" value="Peptidase_S8"/>
    <property type="match status" value="1"/>
</dbReference>
<organism evidence="11">
    <name type="scientific">Spathaspora passalidarum (strain NRRL Y-27907 / 11-Y1)</name>
    <dbReference type="NCBI Taxonomy" id="619300"/>
    <lineage>
        <taxon>Eukaryota</taxon>
        <taxon>Fungi</taxon>
        <taxon>Dikarya</taxon>
        <taxon>Ascomycota</taxon>
        <taxon>Saccharomycotina</taxon>
        <taxon>Pichiomycetes</taxon>
        <taxon>Debaryomycetaceae</taxon>
        <taxon>Spathaspora</taxon>
    </lineage>
</organism>
<dbReference type="KEGG" id="spaa:SPAPADRAFT_156901"/>
<dbReference type="InParanoid" id="G3ASS8"/>
<dbReference type="Proteomes" id="UP000000709">
    <property type="component" value="Unassembled WGS sequence"/>
</dbReference>
<dbReference type="InterPro" id="IPR000209">
    <property type="entry name" value="Peptidase_S8/S53_dom"/>
</dbReference>
<proteinExistence type="inferred from homology"/>
<dbReference type="FunFam" id="3.40.50.200:FF:000007">
    <property type="entry name" value="Subtilisin-like serine protease"/>
    <property type="match status" value="1"/>
</dbReference>
<evidence type="ECO:0000259" key="9">
    <source>
        <dbReference type="Pfam" id="PF05922"/>
    </source>
</evidence>